<dbReference type="InterPro" id="IPR048279">
    <property type="entry name" value="MdtK-like"/>
</dbReference>
<evidence type="ECO:0000256" key="4">
    <source>
        <dbReference type="ARBA" id="ARBA00022692"/>
    </source>
</evidence>
<dbReference type="EMBL" id="QGGI01000001">
    <property type="protein sequence ID" value="PWJ96499.1"/>
    <property type="molecule type" value="Genomic_DNA"/>
</dbReference>
<accession>A0AA45C8Y7</accession>
<feature type="transmembrane region" description="Helical" evidence="7">
    <location>
        <begin position="409"/>
        <end position="429"/>
    </location>
</feature>
<feature type="transmembrane region" description="Helical" evidence="7">
    <location>
        <begin position="382"/>
        <end position="403"/>
    </location>
</feature>
<keyword evidence="6 7" id="KW-0472">Membrane</keyword>
<dbReference type="Pfam" id="PF01554">
    <property type="entry name" value="MatE"/>
    <property type="match status" value="2"/>
</dbReference>
<dbReference type="InterPro" id="IPR002528">
    <property type="entry name" value="MATE_fam"/>
</dbReference>
<protein>
    <submittedName>
        <fullName evidence="8">MATE family efflux protein</fullName>
    </submittedName>
</protein>
<feature type="transmembrane region" description="Helical" evidence="7">
    <location>
        <begin position="130"/>
        <end position="151"/>
    </location>
</feature>
<evidence type="ECO:0000256" key="5">
    <source>
        <dbReference type="ARBA" id="ARBA00022989"/>
    </source>
</evidence>
<keyword evidence="3" id="KW-1003">Cell membrane</keyword>
<evidence type="ECO:0000256" key="3">
    <source>
        <dbReference type="ARBA" id="ARBA00022475"/>
    </source>
</evidence>
<feature type="transmembrane region" description="Helical" evidence="7">
    <location>
        <begin position="230"/>
        <end position="255"/>
    </location>
</feature>
<evidence type="ECO:0000256" key="6">
    <source>
        <dbReference type="ARBA" id="ARBA00023136"/>
    </source>
</evidence>
<evidence type="ECO:0000256" key="1">
    <source>
        <dbReference type="ARBA" id="ARBA00004651"/>
    </source>
</evidence>
<dbReference type="GO" id="GO:0042910">
    <property type="term" value="F:xenobiotic transmembrane transporter activity"/>
    <property type="evidence" value="ECO:0007669"/>
    <property type="project" value="InterPro"/>
</dbReference>
<dbReference type="NCBIfam" id="TIGR00797">
    <property type="entry name" value="matE"/>
    <property type="match status" value="1"/>
</dbReference>
<feature type="transmembrane region" description="Helical" evidence="7">
    <location>
        <begin position="12"/>
        <end position="32"/>
    </location>
</feature>
<feature type="transmembrane region" description="Helical" evidence="7">
    <location>
        <begin position="88"/>
        <end position="110"/>
    </location>
</feature>
<feature type="transmembrane region" description="Helical" evidence="7">
    <location>
        <begin position="163"/>
        <end position="183"/>
    </location>
</feature>
<sequence>MQEVLKNNYINNFLKQVIFNILSMIGISLYVLADTFFVANGIGNEGLAALNISIPIFSFLNGIGLLIGMGGAIQYSIYKENIKKTNRIFNNSLIFSLLASIVFTLLGVFFSEDLSMILGANEVIKDMSSTYIKIILSFSSFFIFNNVFICFIRNDNKPKLAMFAMLSGSILNIFLDYYFIFILDLGIRGAAIATVFSPLFSILIIFKYILKNFKILKLYNLDFSIFRKTVHLGITYFLNEFSSGIIIILFNLIIMNLMGNIGVAAYGIIANVALVVMAIFTGLSQGIQPVISENYGMDLKNNVKTLLIIALVIALILGIIIYGFVFIYSKEIVNLFNKDSNFMMFEIANTGLKIYFIGFLFMGINFVIASFFSSVNMSKPSFIISFSRGFLFIIPFLLILSYFYGIKGVWATVPAAESITFIISYIFIIKHKKSNIKKY</sequence>
<comment type="caution">
    <text evidence="8">The sequence shown here is derived from an EMBL/GenBank/DDBJ whole genome shotgun (WGS) entry which is preliminary data.</text>
</comment>
<dbReference type="PIRSF" id="PIRSF006603">
    <property type="entry name" value="DinF"/>
    <property type="match status" value="1"/>
</dbReference>
<keyword evidence="9" id="KW-1185">Reference proteome</keyword>
<feature type="transmembrane region" description="Helical" evidence="7">
    <location>
        <begin position="354"/>
        <end position="375"/>
    </location>
</feature>
<dbReference type="AlphaFoldDB" id="A0AA45C8Y7"/>
<name>A0AA45C8Y7_9BACT</name>
<feature type="transmembrane region" description="Helical" evidence="7">
    <location>
        <begin position="52"/>
        <end position="76"/>
    </location>
</feature>
<gene>
    <name evidence="8" type="ORF">C7380_10171</name>
</gene>
<dbReference type="InterPro" id="IPR051327">
    <property type="entry name" value="MATE_MepA_subfamily"/>
</dbReference>
<dbReference type="GO" id="GO:0005886">
    <property type="term" value="C:plasma membrane"/>
    <property type="evidence" value="ECO:0007669"/>
    <property type="project" value="UniProtKB-SubCell"/>
</dbReference>
<dbReference type="Proteomes" id="UP000245921">
    <property type="component" value="Unassembled WGS sequence"/>
</dbReference>
<dbReference type="PANTHER" id="PTHR43823:SF3">
    <property type="entry name" value="MULTIDRUG EXPORT PROTEIN MEPA"/>
    <property type="match status" value="1"/>
</dbReference>
<organism evidence="8 9">
    <name type="scientific">Oceanotoga teriensis</name>
    <dbReference type="NCBI Taxonomy" id="515440"/>
    <lineage>
        <taxon>Bacteria</taxon>
        <taxon>Thermotogati</taxon>
        <taxon>Thermotogota</taxon>
        <taxon>Thermotogae</taxon>
        <taxon>Petrotogales</taxon>
        <taxon>Petrotogaceae</taxon>
        <taxon>Oceanotoga</taxon>
    </lineage>
</organism>
<proteinExistence type="predicted"/>
<evidence type="ECO:0000256" key="7">
    <source>
        <dbReference type="SAM" id="Phobius"/>
    </source>
</evidence>
<comment type="subcellular location">
    <subcellularLocation>
        <location evidence="1">Cell membrane</location>
        <topology evidence="1">Multi-pass membrane protein</topology>
    </subcellularLocation>
</comment>
<reference evidence="8 9" key="1">
    <citation type="submission" date="2018-05" db="EMBL/GenBank/DDBJ databases">
        <title>Genomic Encyclopedia of Type Strains, Phase IV (KMG-IV): sequencing the most valuable type-strain genomes for metagenomic binning, comparative biology and taxonomic classification.</title>
        <authorList>
            <person name="Goeker M."/>
        </authorList>
    </citation>
    <scope>NUCLEOTIDE SEQUENCE [LARGE SCALE GENOMIC DNA]</scope>
    <source>
        <strain evidence="8 9">DSM 24906</strain>
    </source>
</reference>
<feature type="transmembrane region" description="Helical" evidence="7">
    <location>
        <begin position="261"/>
        <end position="284"/>
    </location>
</feature>
<evidence type="ECO:0000313" key="8">
    <source>
        <dbReference type="EMBL" id="PWJ96499.1"/>
    </source>
</evidence>
<dbReference type="PANTHER" id="PTHR43823">
    <property type="entry name" value="SPORULATION PROTEIN YKVU"/>
    <property type="match status" value="1"/>
</dbReference>
<feature type="transmembrane region" description="Helical" evidence="7">
    <location>
        <begin position="305"/>
        <end position="328"/>
    </location>
</feature>
<dbReference type="GO" id="GO:0015297">
    <property type="term" value="F:antiporter activity"/>
    <property type="evidence" value="ECO:0007669"/>
    <property type="project" value="InterPro"/>
</dbReference>
<keyword evidence="4 7" id="KW-0812">Transmembrane</keyword>
<keyword evidence="5 7" id="KW-1133">Transmembrane helix</keyword>
<feature type="transmembrane region" description="Helical" evidence="7">
    <location>
        <begin position="189"/>
        <end position="210"/>
    </location>
</feature>
<evidence type="ECO:0000313" key="9">
    <source>
        <dbReference type="Proteomes" id="UP000245921"/>
    </source>
</evidence>
<keyword evidence="2" id="KW-0813">Transport</keyword>
<dbReference type="RefSeq" id="WP_109603495.1">
    <property type="nucleotide sequence ID" value="NZ_QGGI01000001.1"/>
</dbReference>
<evidence type="ECO:0000256" key="2">
    <source>
        <dbReference type="ARBA" id="ARBA00022448"/>
    </source>
</evidence>